<dbReference type="Proteomes" id="UP000295023">
    <property type="component" value="Unassembled WGS sequence"/>
</dbReference>
<dbReference type="PROSITE" id="PS51257">
    <property type="entry name" value="PROKAR_LIPOPROTEIN"/>
    <property type="match status" value="1"/>
</dbReference>
<proteinExistence type="predicted"/>
<comment type="caution">
    <text evidence="3">The sequence shown here is derived from an EMBL/GenBank/DDBJ whole genome shotgun (WGS) entry which is preliminary data.</text>
</comment>
<evidence type="ECO:0000313" key="4">
    <source>
        <dbReference type="Proteomes" id="UP000295023"/>
    </source>
</evidence>
<gene>
    <name evidence="3" type="ORF">EXY23_00120</name>
</gene>
<dbReference type="OrthoDB" id="7275033at2"/>
<dbReference type="Gene3D" id="2.60.40.3440">
    <property type="match status" value="1"/>
</dbReference>
<evidence type="ECO:0000313" key="3">
    <source>
        <dbReference type="EMBL" id="TCZ66560.1"/>
    </source>
</evidence>
<keyword evidence="4" id="KW-1185">Reference proteome</keyword>
<evidence type="ECO:0000256" key="2">
    <source>
        <dbReference type="SAM" id="SignalP"/>
    </source>
</evidence>
<feature type="compositionally biased region" description="Low complexity" evidence="1">
    <location>
        <begin position="148"/>
        <end position="167"/>
    </location>
</feature>
<dbReference type="RefSeq" id="WP_132283532.1">
    <property type="nucleotide sequence ID" value="NZ_SKBM01000001.1"/>
</dbReference>
<dbReference type="AlphaFoldDB" id="A0A4V6P649"/>
<name>A0A4V6P649_9PROT</name>
<feature type="signal peptide" evidence="2">
    <location>
        <begin position="1"/>
        <end position="19"/>
    </location>
</feature>
<protein>
    <recommendedName>
        <fullName evidence="5">SH3 domain-containing protein</fullName>
    </recommendedName>
</protein>
<dbReference type="EMBL" id="SKBM01000001">
    <property type="protein sequence ID" value="TCZ66560.1"/>
    <property type="molecule type" value="Genomic_DNA"/>
</dbReference>
<reference evidence="3 4" key="1">
    <citation type="submission" date="2019-03" db="EMBL/GenBank/DDBJ databases">
        <title>Paracraurococcus aquatilis NE82 genome sequence.</title>
        <authorList>
            <person name="Zhao Y."/>
            <person name="Du Z."/>
        </authorList>
    </citation>
    <scope>NUCLEOTIDE SEQUENCE [LARGE SCALE GENOMIC DNA]</scope>
    <source>
        <strain evidence="3 4">NE82</strain>
    </source>
</reference>
<feature type="chain" id="PRO_5020722105" description="SH3 domain-containing protein" evidence="2">
    <location>
        <begin position="20"/>
        <end position="173"/>
    </location>
</feature>
<accession>A0A4V6P649</accession>
<evidence type="ECO:0008006" key="5">
    <source>
        <dbReference type="Google" id="ProtNLM"/>
    </source>
</evidence>
<feature type="region of interest" description="Disordered" evidence="1">
    <location>
        <begin position="148"/>
        <end position="173"/>
    </location>
</feature>
<organism evidence="3 4">
    <name type="scientific">Roseicella aquatilis</name>
    <dbReference type="NCBI Taxonomy" id="2527868"/>
    <lineage>
        <taxon>Bacteria</taxon>
        <taxon>Pseudomonadati</taxon>
        <taxon>Pseudomonadota</taxon>
        <taxon>Alphaproteobacteria</taxon>
        <taxon>Acetobacterales</taxon>
        <taxon>Roseomonadaceae</taxon>
        <taxon>Roseicella</taxon>
    </lineage>
</organism>
<sequence>MSRTACNGLVLGAALLALAACAEKPQPVAGSRVYYVDTQGAASVCNAPKALTLTTGQQTEATMAVKNDGGWCGISVVRSGRPFDAGLLVVRPQNGRVHVHTVGDATRIDYTPDAGFAGQDVFAVRMLPGNPALRVAVTVEPGAVVAPPAAPVAPAAKPAAKAAPTRKAPAKKK</sequence>
<keyword evidence="2" id="KW-0732">Signal</keyword>
<evidence type="ECO:0000256" key="1">
    <source>
        <dbReference type="SAM" id="MobiDB-lite"/>
    </source>
</evidence>